<comment type="caution">
    <text evidence="1">The sequence shown here is derived from an EMBL/GenBank/DDBJ whole genome shotgun (WGS) entry which is preliminary data.</text>
</comment>
<proteinExistence type="predicted"/>
<dbReference type="Proteomes" id="UP000536604">
    <property type="component" value="Unassembled WGS sequence"/>
</dbReference>
<gene>
    <name evidence="1" type="ORF">FHS13_004190</name>
</gene>
<dbReference type="AlphaFoldDB" id="A0A841J1J5"/>
<organism evidence="1 2">
    <name type="scientific">Nocardiopsis algeriensis</name>
    <dbReference type="NCBI Taxonomy" id="1478215"/>
    <lineage>
        <taxon>Bacteria</taxon>
        <taxon>Bacillati</taxon>
        <taxon>Actinomycetota</taxon>
        <taxon>Actinomycetes</taxon>
        <taxon>Streptosporangiales</taxon>
        <taxon>Nocardiopsidaceae</taxon>
        <taxon>Nocardiopsis</taxon>
    </lineage>
</organism>
<reference evidence="1 2" key="1">
    <citation type="submission" date="2020-08" db="EMBL/GenBank/DDBJ databases">
        <title>Genomic Encyclopedia of Type Strains, Phase III (KMG-III): the genomes of soil and plant-associated and newly described type strains.</title>
        <authorList>
            <person name="Whitman W."/>
        </authorList>
    </citation>
    <scope>NUCLEOTIDE SEQUENCE [LARGE SCALE GENOMIC DNA]</scope>
    <source>
        <strain evidence="1 2">CECT 8712</strain>
    </source>
</reference>
<keyword evidence="2" id="KW-1185">Reference proteome</keyword>
<accession>A0A841J1J5</accession>
<name>A0A841J1J5_9ACTN</name>
<dbReference type="RefSeq" id="WP_281388868.1">
    <property type="nucleotide sequence ID" value="NZ_JACHJO010000017.1"/>
</dbReference>
<evidence type="ECO:0000313" key="2">
    <source>
        <dbReference type="Proteomes" id="UP000536604"/>
    </source>
</evidence>
<protein>
    <submittedName>
        <fullName evidence="1">Uncharacterized protein</fullName>
    </submittedName>
</protein>
<sequence length="44" mass="4418">MIAVLIIAAAALTAVIPALLLAATGGPALMTHTTHSRPRTPKEG</sequence>
<evidence type="ECO:0000313" key="1">
    <source>
        <dbReference type="EMBL" id="MBB6122201.1"/>
    </source>
</evidence>
<dbReference type="EMBL" id="JACHJO010000017">
    <property type="protein sequence ID" value="MBB6122201.1"/>
    <property type="molecule type" value="Genomic_DNA"/>
</dbReference>